<dbReference type="InterPro" id="IPR027417">
    <property type="entry name" value="P-loop_NTPase"/>
</dbReference>
<evidence type="ECO:0000256" key="3">
    <source>
        <dbReference type="ARBA" id="ARBA00022801"/>
    </source>
</evidence>
<dbReference type="Proteomes" id="UP000050424">
    <property type="component" value="Unassembled WGS sequence"/>
</dbReference>
<dbReference type="PANTHER" id="PTHR43788:SF8">
    <property type="entry name" value="DNA-BINDING PROTEIN SMUBP-2"/>
    <property type="match status" value="1"/>
</dbReference>
<dbReference type="SUPFAM" id="SSF52540">
    <property type="entry name" value="P-loop containing nucleoside triphosphate hydrolases"/>
    <property type="match status" value="1"/>
</dbReference>
<evidence type="ECO:0000313" key="8">
    <source>
        <dbReference type="EMBL" id="KPM45058.1"/>
    </source>
</evidence>
<dbReference type="Gene3D" id="3.40.50.300">
    <property type="entry name" value="P-loop containing nucleotide triphosphate hydrolases"/>
    <property type="match status" value="2"/>
</dbReference>
<dbReference type="EMBL" id="LKCW01000011">
    <property type="protein sequence ID" value="KPM45058.1"/>
    <property type="molecule type" value="Genomic_DNA"/>
</dbReference>
<evidence type="ECO:0000313" key="9">
    <source>
        <dbReference type="Proteomes" id="UP000050424"/>
    </source>
</evidence>
<evidence type="ECO:0000256" key="5">
    <source>
        <dbReference type="ARBA" id="ARBA00022840"/>
    </source>
</evidence>
<keyword evidence="9" id="KW-1185">Reference proteome</keyword>
<dbReference type="Pfam" id="PF13086">
    <property type="entry name" value="AAA_11"/>
    <property type="match status" value="1"/>
</dbReference>
<feature type="domain" description="DNA2/NAM7 helicase helicase" evidence="6">
    <location>
        <begin position="275"/>
        <end position="536"/>
    </location>
</feature>
<evidence type="ECO:0000256" key="4">
    <source>
        <dbReference type="ARBA" id="ARBA00022806"/>
    </source>
</evidence>
<reference evidence="8 9" key="1">
    <citation type="submission" date="2015-09" db="EMBL/GenBank/DDBJ databases">
        <title>Draft genome of a European isolate of the apple canker pathogen Neonectria ditissima.</title>
        <authorList>
            <person name="Gomez-Cortecero A."/>
            <person name="Harrison R.J."/>
            <person name="Armitage A.D."/>
        </authorList>
    </citation>
    <scope>NUCLEOTIDE SEQUENCE [LARGE SCALE GENOMIC DNA]</scope>
    <source>
        <strain evidence="8 9">R09/05</strain>
    </source>
</reference>
<dbReference type="GO" id="GO:0005524">
    <property type="term" value="F:ATP binding"/>
    <property type="evidence" value="ECO:0007669"/>
    <property type="project" value="UniProtKB-KW"/>
</dbReference>
<evidence type="ECO:0008006" key="10">
    <source>
        <dbReference type="Google" id="ProtNLM"/>
    </source>
</evidence>
<dbReference type="AlphaFoldDB" id="A0A0P7BUI7"/>
<comment type="similarity">
    <text evidence="1">Belongs to the DNA2/NAM7 helicase family.</text>
</comment>
<dbReference type="InterPro" id="IPR041679">
    <property type="entry name" value="DNA2/NAM7-like_C"/>
</dbReference>
<dbReference type="PANTHER" id="PTHR43788">
    <property type="entry name" value="DNA2/NAM7 HELICASE FAMILY MEMBER"/>
    <property type="match status" value="1"/>
</dbReference>
<name>A0A0P7BUI7_9HYPO</name>
<dbReference type="GO" id="GO:0016787">
    <property type="term" value="F:hydrolase activity"/>
    <property type="evidence" value="ECO:0007669"/>
    <property type="project" value="UniProtKB-KW"/>
</dbReference>
<evidence type="ECO:0000259" key="7">
    <source>
        <dbReference type="Pfam" id="PF13087"/>
    </source>
</evidence>
<dbReference type="OrthoDB" id="6513042at2759"/>
<feature type="domain" description="DNA2/NAM7 helicase-like C-terminal" evidence="7">
    <location>
        <begin position="558"/>
        <end position="762"/>
    </location>
</feature>
<dbReference type="InterPro" id="IPR041677">
    <property type="entry name" value="DNA2/NAM7_AAA_11"/>
</dbReference>
<sequence length="796" mass="91354">MAVDTLLGGYRVAPTAPVLHTFLDQDVYVTRHEQGTLIEMQNEEEILKRFNEKKVQFKTWPIAPIPGLTTSFAKSWLLLVKIPNPSDDVVFPSMGDHFTIDVESRVKKPSGIFSLVHLSTTRIPNPYEDAEGLPTPYISKCAAFKVDVPRSWETEDGTHVELDLMSAFRTASSLDDFQNLTMDERKHQNITIIWDTFSMTFEAELAALRRFVEAPRAEERQLSLKAKSAFQMIQNFQQSWKTYYNLHKEFPHLKNPLNPRHRIPELLLQKFKSFNSDHRSAYQALTEIPNGLFFVNGCPGAGKTEWNMVLSALIQSKRRPGSKKRHSPILFIVDLNKTVDDAADRYYTLCQAAGLKLRIVRMHGWPYEMRNSETLNTSSSNNREPDSRGELDFVKKFLTTVNITKHTGISRNPNKAPTLDEVAWEYYEKHKHDCFKPLKRILASMEAGEVLTTGDWKSLRSQVSLLYRAVLAQTDFIATTPVAAYGSFSKLFRPDVVFVDEAPHARELTTLIPLAYFDPIAWILTGDVKQTRPFVKGGDRRDMARQGLKFNPYAEQLRVSLMARAEMVGAISSKLLVNKRAHGNLHRLPSKMFYQGEMISGYEAAEQYPQSVAHLKKYLQQLGGVPEMKENRVIVRLNDSQEELQRSSFWNPAHHKWVINQVQKLLGDTKFRSIVNMDIPGNIMIQTPYSSAVRQYVAEVKQWPQEWQDRVEVMTVDKAQGNQADVVFLDMVRTTKAGFMNEPQRLNVAITRARQAEIILMHHQMTWRRTFGRLVRAEYTSQIWDDAAADRRVFVL</sequence>
<evidence type="ECO:0000256" key="1">
    <source>
        <dbReference type="ARBA" id="ARBA00007913"/>
    </source>
</evidence>
<dbReference type="STRING" id="78410.A0A0P7BUI7"/>
<comment type="caution">
    <text evidence="8">The sequence shown here is derived from an EMBL/GenBank/DDBJ whole genome shotgun (WGS) entry which is preliminary data.</text>
</comment>
<proteinExistence type="inferred from homology"/>
<keyword evidence="5" id="KW-0067">ATP-binding</keyword>
<accession>A0A0P7BUI7</accession>
<dbReference type="GO" id="GO:0043139">
    <property type="term" value="F:5'-3' DNA helicase activity"/>
    <property type="evidence" value="ECO:0007669"/>
    <property type="project" value="TreeGrafter"/>
</dbReference>
<dbReference type="InterPro" id="IPR050534">
    <property type="entry name" value="Coronavir_polyprotein_1ab"/>
</dbReference>
<evidence type="ECO:0000256" key="2">
    <source>
        <dbReference type="ARBA" id="ARBA00022741"/>
    </source>
</evidence>
<keyword evidence="4" id="KW-0347">Helicase</keyword>
<organism evidence="8 9">
    <name type="scientific">Neonectria ditissima</name>
    <dbReference type="NCBI Taxonomy" id="78410"/>
    <lineage>
        <taxon>Eukaryota</taxon>
        <taxon>Fungi</taxon>
        <taxon>Dikarya</taxon>
        <taxon>Ascomycota</taxon>
        <taxon>Pezizomycotina</taxon>
        <taxon>Sordariomycetes</taxon>
        <taxon>Hypocreomycetidae</taxon>
        <taxon>Hypocreales</taxon>
        <taxon>Nectriaceae</taxon>
        <taxon>Neonectria</taxon>
    </lineage>
</organism>
<protein>
    <recommendedName>
        <fullName evidence="10">DNA2/NAM7 helicase-like C-terminal domain-containing protein</fullName>
    </recommendedName>
</protein>
<gene>
    <name evidence="8" type="ORF">AK830_g1471</name>
</gene>
<dbReference type="Pfam" id="PF13087">
    <property type="entry name" value="AAA_12"/>
    <property type="match status" value="1"/>
</dbReference>
<evidence type="ECO:0000259" key="6">
    <source>
        <dbReference type="Pfam" id="PF13086"/>
    </source>
</evidence>
<keyword evidence="3" id="KW-0378">Hydrolase</keyword>
<keyword evidence="2" id="KW-0547">Nucleotide-binding</keyword>